<dbReference type="Gene3D" id="3.40.50.1820">
    <property type="entry name" value="alpha/beta hydrolase"/>
    <property type="match status" value="1"/>
</dbReference>
<keyword evidence="4" id="KW-0443">Lipid metabolism</keyword>
<dbReference type="GeneID" id="98177860"/>
<protein>
    <recommendedName>
        <fullName evidence="1">1-alkyl-2-acetylglycerophosphocholine esterase</fullName>
        <ecNumber evidence="1">3.1.1.47</ecNumber>
    </recommendedName>
</protein>
<evidence type="ECO:0000256" key="5">
    <source>
        <dbReference type="SAM" id="SignalP"/>
    </source>
</evidence>
<keyword evidence="5" id="KW-0732">Signal</keyword>
<reference evidence="6 7" key="1">
    <citation type="submission" date="2024-09" db="EMBL/GenBank/DDBJ databases">
        <title>Itraconazole resistance in Madurella fahalii resulting from another homologue of gene encoding cytochrome P450 14-alpha sterol demethylase (CYP51).</title>
        <authorList>
            <person name="Yoshioka I."/>
            <person name="Fahal A.H."/>
            <person name="Kaneko S."/>
            <person name="Yaguchi T."/>
        </authorList>
    </citation>
    <scope>NUCLEOTIDE SEQUENCE [LARGE SCALE GENOMIC DNA]</scope>
    <source>
        <strain evidence="6 7">IFM 68171</strain>
    </source>
</reference>
<keyword evidence="7" id="KW-1185">Reference proteome</keyword>
<organism evidence="6 7">
    <name type="scientific">Madurella fahalii</name>
    <dbReference type="NCBI Taxonomy" id="1157608"/>
    <lineage>
        <taxon>Eukaryota</taxon>
        <taxon>Fungi</taxon>
        <taxon>Dikarya</taxon>
        <taxon>Ascomycota</taxon>
        <taxon>Pezizomycotina</taxon>
        <taxon>Sordariomycetes</taxon>
        <taxon>Sordariomycetidae</taxon>
        <taxon>Sordariales</taxon>
        <taxon>Sordariales incertae sedis</taxon>
        <taxon>Madurella</taxon>
    </lineage>
</organism>
<dbReference type="RefSeq" id="XP_070918638.1">
    <property type="nucleotide sequence ID" value="XM_071062537.1"/>
</dbReference>
<keyword evidence="2" id="KW-0378">Hydrolase</keyword>
<name>A0ABQ0GGP2_9PEZI</name>
<feature type="signal peptide" evidence="5">
    <location>
        <begin position="1"/>
        <end position="19"/>
    </location>
</feature>
<proteinExistence type="predicted"/>
<dbReference type="EC" id="3.1.1.47" evidence="1"/>
<evidence type="ECO:0000313" key="7">
    <source>
        <dbReference type="Proteomes" id="UP001628179"/>
    </source>
</evidence>
<accession>A0ABQ0GGP2</accession>
<sequence length="377" mass="41122">MKLSTLIPVVLSGATCIQAAVFPVPDTPYRVKWTSSELVDHSRADPFNASHPRRVMISRFTPIRKRDCVKSCRVPYMNNFMASVEDAILDGFFGEGIWPGGLLATLEMEVCCKVRGGRHQNFPTLLFDTGLNTTRLLYSGTAQRFASIGYEVIVMDHPYETDAVQFPDGTVIYGGRVPRDPNATDALQFALDVRSADASFVLDRLGIRKPRKVGYVGDSFGGPAAANALLHDSSIAAGVNIDGAMFGRALDLGVASPFLIFGSTGHNSSSDESWSRFLNATAAQHPSTWIKELSLANSMHGYLTDFPQIGDVAGLRDNQQLVDLVLGEITGARTLEILTEYLSDFFSMALDGKPEGLLAGPSKLYPEVAFVWPNRFM</sequence>
<dbReference type="Proteomes" id="UP001628179">
    <property type="component" value="Unassembled WGS sequence"/>
</dbReference>
<dbReference type="InterPro" id="IPR029058">
    <property type="entry name" value="AB_hydrolase_fold"/>
</dbReference>
<feature type="chain" id="PRO_5046931868" description="1-alkyl-2-acetylglycerophosphocholine esterase" evidence="5">
    <location>
        <begin position="20"/>
        <end position="377"/>
    </location>
</feature>
<evidence type="ECO:0000256" key="3">
    <source>
        <dbReference type="ARBA" id="ARBA00022963"/>
    </source>
</evidence>
<evidence type="ECO:0000313" key="6">
    <source>
        <dbReference type="EMBL" id="GAB1316907.1"/>
    </source>
</evidence>
<comment type="caution">
    <text evidence="6">The sequence shown here is derived from an EMBL/GenBank/DDBJ whole genome shotgun (WGS) entry which is preliminary data.</text>
</comment>
<keyword evidence="3" id="KW-0442">Lipid degradation</keyword>
<dbReference type="SUPFAM" id="SSF53474">
    <property type="entry name" value="alpha/beta-Hydrolases"/>
    <property type="match status" value="1"/>
</dbReference>
<evidence type="ECO:0000256" key="4">
    <source>
        <dbReference type="ARBA" id="ARBA00023098"/>
    </source>
</evidence>
<dbReference type="PANTHER" id="PTHR10272:SF14">
    <property type="entry name" value="PAF ACETYLHYDROLASE FAMILY PROTEIN"/>
    <property type="match status" value="1"/>
</dbReference>
<dbReference type="EMBL" id="BAAFSV010000004">
    <property type="protein sequence ID" value="GAB1316907.1"/>
    <property type="molecule type" value="Genomic_DNA"/>
</dbReference>
<evidence type="ECO:0000256" key="2">
    <source>
        <dbReference type="ARBA" id="ARBA00022801"/>
    </source>
</evidence>
<evidence type="ECO:0000256" key="1">
    <source>
        <dbReference type="ARBA" id="ARBA00013201"/>
    </source>
</evidence>
<gene>
    <name evidence="6" type="ORF">MFIFM68171_07117</name>
</gene>
<dbReference type="PANTHER" id="PTHR10272">
    <property type="entry name" value="PLATELET-ACTIVATING FACTOR ACETYLHYDROLASE"/>
    <property type="match status" value="1"/>
</dbReference>